<keyword evidence="1" id="KW-0812">Transmembrane</keyword>
<dbReference type="EMBL" id="AP012052">
    <property type="protein sequence ID" value="BAJ73366.1"/>
    <property type="molecule type" value="Genomic_DNA"/>
</dbReference>
<keyword evidence="1" id="KW-0472">Membrane</keyword>
<evidence type="ECO:0000256" key="1">
    <source>
        <dbReference type="SAM" id="Phobius"/>
    </source>
</evidence>
<gene>
    <name evidence="2" type="ordered locus">MTES_0402</name>
</gene>
<evidence type="ECO:0000313" key="2">
    <source>
        <dbReference type="EMBL" id="BAJ73366.1"/>
    </source>
</evidence>
<keyword evidence="1" id="KW-1133">Transmembrane helix</keyword>
<feature type="transmembrane region" description="Helical" evidence="1">
    <location>
        <begin position="48"/>
        <end position="70"/>
    </location>
</feature>
<dbReference type="Proteomes" id="UP000008975">
    <property type="component" value="Chromosome"/>
</dbReference>
<dbReference type="HOGENOM" id="CLU_114908_0_0_11"/>
<name>E8NAD2_MICTS</name>
<dbReference type="STRING" id="979556.MTES_0402"/>
<proteinExistence type="predicted"/>
<organism evidence="2 3">
    <name type="scientific">Microbacterium testaceum (strain StLB037)</name>
    <dbReference type="NCBI Taxonomy" id="979556"/>
    <lineage>
        <taxon>Bacteria</taxon>
        <taxon>Bacillati</taxon>
        <taxon>Actinomycetota</taxon>
        <taxon>Actinomycetes</taxon>
        <taxon>Micrococcales</taxon>
        <taxon>Microbacteriaceae</taxon>
        <taxon>Microbacterium</taxon>
    </lineage>
</organism>
<dbReference type="AlphaFoldDB" id="E8NAD2"/>
<feature type="transmembrane region" description="Helical" evidence="1">
    <location>
        <begin position="116"/>
        <end position="134"/>
    </location>
</feature>
<protein>
    <submittedName>
        <fullName evidence="2">Uncharacterized protein</fullName>
    </submittedName>
</protein>
<sequence>MGASYSERMQLEPALRRLDRIAGGRQADHRVDVPDDPRVRRALRAITLLLALGFVLGVATVVIALIMTANGADVGFAVWMRCLVVLAITTTLFYFLWRARAGWYWAFRRLQLFSRIFPVVALVLAAIPGLYPFWVVTEQILFAILLIGVSDYLQSDVVRAAYPKPQR</sequence>
<accession>E8NAD2</accession>
<reference key="2">
    <citation type="submission" date="2011-02" db="EMBL/GenBank/DDBJ databases">
        <title>Genome sequence of Microbacterium testaceum StLB037.</title>
        <authorList>
            <person name="Morohoshi T."/>
            <person name="Wang W.Z."/>
            <person name="Someya N."/>
            <person name="Ikeda T."/>
        </authorList>
    </citation>
    <scope>NUCLEOTIDE SEQUENCE</scope>
    <source>
        <strain>StLB037</strain>
    </source>
</reference>
<dbReference type="eggNOG" id="ENOG5032VCY">
    <property type="taxonomic scope" value="Bacteria"/>
</dbReference>
<dbReference type="KEGG" id="mts:MTES_0402"/>
<reference evidence="2 3" key="1">
    <citation type="journal article" date="2011" name="J. Bacteriol.">
        <title>Genome sequence of Microbacterium testaceum StLB037, an N-acylhomoserine lactone-degrading bacterium isolated from potato leaves.</title>
        <authorList>
            <person name="Morohoshi T."/>
            <person name="Wang W.-Z."/>
            <person name="Someya N."/>
            <person name="Ikeda T."/>
        </authorList>
    </citation>
    <scope>NUCLEOTIDE SEQUENCE [LARGE SCALE GENOMIC DNA]</scope>
    <source>
        <strain evidence="2 3">StLB037</strain>
    </source>
</reference>
<feature type="transmembrane region" description="Helical" evidence="1">
    <location>
        <begin position="76"/>
        <end position="96"/>
    </location>
</feature>
<evidence type="ECO:0000313" key="3">
    <source>
        <dbReference type="Proteomes" id="UP000008975"/>
    </source>
</evidence>